<dbReference type="eggNOG" id="ENOG502QQVI">
    <property type="taxonomic scope" value="Eukaryota"/>
</dbReference>
<keyword evidence="3" id="KW-1185">Reference proteome</keyword>
<dbReference type="Proteomes" id="UP000030748">
    <property type="component" value="Unassembled WGS sequence"/>
</dbReference>
<feature type="coiled-coil region" evidence="1">
    <location>
        <begin position="641"/>
        <end position="781"/>
    </location>
</feature>
<protein>
    <submittedName>
        <fullName evidence="2">Uncharacterized protein</fullName>
    </submittedName>
</protein>
<dbReference type="EMBL" id="KI632331">
    <property type="protein sequence ID" value="EYU18415.1"/>
    <property type="molecule type" value="Genomic_DNA"/>
</dbReference>
<dbReference type="STRING" id="4155.A0A022PVZ3"/>
<dbReference type="InterPro" id="IPR040262">
    <property type="entry name" value="At4g38062-like"/>
</dbReference>
<dbReference type="PANTHER" id="PTHR45287:SF3">
    <property type="entry name" value="PROTEIN, PUTATIVE-RELATED"/>
    <property type="match status" value="1"/>
</dbReference>
<feature type="coiled-coil region" evidence="1">
    <location>
        <begin position="560"/>
        <end position="587"/>
    </location>
</feature>
<proteinExistence type="predicted"/>
<feature type="non-terminal residue" evidence="2">
    <location>
        <position position="846"/>
    </location>
</feature>
<keyword evidence="1" id="KW-0175">Coiled coil</keyword>
<organism evidence="2 3">
    <name type="scientific">Erythranthe guttata</name>
    <name type="common">Yellow monkey flower</name>
    <name type="synonym">Mimulus guttatus</name>
    <dbReference type="NCBI Taxonomy" id="4155"/>
    <lineage>
        <taxon>Eukaryota</taxon>
        <taxon>Viridiplantae</taxon>
        <taxon>Streptophyta</taxon>
        <taxon>Embryophyta</taxon>
        <taxon>Tracheophyta</taxon>
        <taxon>Spermatophyta</taxon>
        <taxon>Magnoliopsida</taxon>
        <taxon>eudicotyledons</taxon>
        <taxon>Gunneridae</taxon>
        <taxon>Pentapetalae</taxon>
        <taxon>asterids</taxon>
        <taxon>lamiids</taxon>
        <taxon>Lamiales</taxon>
        <taxon>Phrymaceae</taxon>
        <taxon>Erythranthe</taxon>
    </lineage>
</organism>
<sequence length="846" mass="98812">MDKIYEELEEVKIEAEKLREECRAKTELSNSLRKAHIEQLAKIQQEKSEIDKLAQELNAKSVEICEIRQMYEELQSSLHRKDLFLQQISSNTEKLRAEYSEKILVLESENKDLVLALDEASKRIQDLEKRTCASSEEIAGLKRHLSIKPEKTLEAEKNVLKDLKERDEYILKLEEENRTNKDQLKWKNEQFSHLEEAHMKIQTQFEASKIEWQKEKSSFIGEITSLQSALDAQIRVSEGLETQMRMSNQALAREESRRKVLEIEVSETRSRFEDVSRDCQVAKSEFEELAVKRDEEIADLRMLVRKKEMLANEMNYKTAQLEQENGDLLMSLKDIQEAQISNNAASSLKKLRNKFRGLEQLHDKCAVILKEKDAEWNSWTEKLNADMNCCLSELDGKNKSIGELHKKLEDCESLLEVKNEEIFALMMVLKSQFYGAYSKLYDAKEELEMGIMQTEDKNSVLNQQLQLKDTELHKIRGDLKQRCDEMAELMERIESLDSLKHKDYRVEEEFTRYKAMLDESNECQCRLKQQLLELENSQRKNIQSALETVNFELANRVTEVEQYKLELQKSKSEMEVLKLKLDENQQAHIQERASLAVTSQEKDAEISKLQDRICVLESEILIKAEAAEMLDREKNNHIRFAEDMNCSITRLQNEIARIKNELVEKEAENTTLEKEHERFSSDIKEKDWKIQELKKEFESLDQDFKRAMISFTEMEAVFDEALKTGHAHKMLEIEEKNQIIDNLEKELNKLNSEFGKEKRCNEELESRKQALLEDLVKSSIERESLLAQYEGIYGQIGVFCNEDAELAVMLGKILHNSEEESEPARNILLDDGFYDALISPSRKSIH</sequence>
<name>A0A022PVZ3_ERYGU</name>
<gene>
    <name evidence="2" type="ORF">MIMGU_mgv1a025770mg</name>
</gene>
<feature type="coiled-coil region" evidence="1">
    <location>
        <begin position="401"/>
        <end position="464"/>
    </location>
</feature>
<dbReference type="PANTHER" id="PTHR45287">
    <property type="entry name" value="OS03G0691500 PROTEIN"/>
    <property type="match status" value="1"/>
</dbReference>
<evidence type="ECO:0000313" key="3">
    <source>
        <dbReference type="Proteomes" id="UP000030748"/>
    </source>
</evidence>
<feature type="coiled-coil region" evidence="1">
    <location>
        <begin position="103"/>
        <end position="130"/>
    </location>
</feature>
<reference evidence="2 3" key="1">
    <citation type="journal article" date="2013" name="Proc. Natl. Acad. Sci. U.S.A.">
        <title>Fine-scale variation in meiotic recombination in Mimulus inferred from population shotgun sequencing.</title>
        <authorList>
            <person name="Hellsten U."/>
            <person name="Wright K.M."/>
            <person name="Jenkins J."/>
            <person name="Shu S."/>
            <person name="Yuan Y."/>
            <person name="Wessler S.R."/>
            <person name="Schmutz J."/>
            <person name="Willis J.H."/>
            <person name="Rokhsar D.S."/>
        </authorList>
    </citation>
    <scope>NUCLEOTIDE SEQUENCE [LARGE SCALE GENOMIC DNA]</scope>
    <source>
        <strain evidence="3">cv. DUN x IM62</strain>
    </source>
</reference>
<evidence type="ECO:0000256" key="1">
    <source>
        <dbReference type="SAM" id="Coils"/>
    </source>
</evidence>
<accession>A0A022PVZ3</accession>
<evidence type="ECO:0000313" key="2">
    <source>
        <dbReference type="EMBL" id="EYU18415.1"/>
    </source>
</evidence>
<feature type="coiled-coil region" evidence="1">
    <location>
        <begin position="1"/>
        <end position="63"/>
    </location>
</feature>
<dbReference type="AlphaFoldDB" id="A0A022PVZ3"/>